<evidence type="ECO:0000256" key="2">
    <source>
        <dbReference type="ARBA" id="ARBA00022723"/>
    </source>
</evidence>
<comment type="similarity">
    <text evidence="1 6">Belongs to the FHY3/FAR1 family.</text>
</comment>
<dbReference type="GO" id="GO:0005634">
    <property type="term" value="C:nucleus"/>
    <property type="evidence" value="ECO:0007669"/>
    <property type="project" value="UniProtKB-SubCell"/>
</dbReference>
<dbReference type="GO" id="GO:0008270">
    <property type="term" value="F:zinc ion binding"/>
    <property type="evidence" value="ECO:0007669"/>
    <property type="project" value="UniProtKB-UniRule"/>
</dbReference>
<dbReference type="InterPro" id="IPR006564">
    <property type="entry name" value="Znf_PMZ"/>
</dbReference>
<dbReference type="InterPro" id="IPR031052">
    <property type="entry name" value="FHY3/FAR1"/>
</dbReference>
<evidence type="ECO:0000313" key="9">
    <source>
        <dbReference type="EMBL" id="MQL79988.1"/>
    </source>
</evidence>
<sequence length="653" mass="74868">MDPSGGDGASAAAGSSEGYRTGAGEGGGGSGPKGGSVALEPWEGMEFGSCEEATGFYYEYAGREGFRVTRKSSHRSKRDKCLLEVQFVCSRYGKKREKPDAMFRRYSSKMDCRAAMFVRRKEGASTWFVHHFVRDHNHELETSGRPQLPRPPRVADDEEARTPQTAADAPAVLEFFSRMQLENLNFFYAFSLDDDQRLKNVFWVDAKARHDYTDYGDAVLFDAGCVSSKFRLPLATISGVNNHGSPLLFGCALLADKTESSFVWFMQMWLRAMGGQAPKAITLDQHDAIKAAAKVVFPCSRCRFCTRHIRKKVSEKLGNVTQQNKNFMENFDKCLYKSLTDEKFERKWSKMIEKFGLHENEMLQSLYEDRRFWVPTYLRETGLWAVISSAQSEGSNSYFGKHVSKKTTLKEFVDRYESDLHDRYEKESTEYFRLRNTEPELKSPSPYELQMSLVYTGHVFEKFQVELLGTRACQAKKEKEEGPISIYWVKDLEENREFMVSWNRPELKVSCLCCLFEFKGYLCRHALIVLQFEGVPRVPSHYILNRWTKDARNFLTLSETPNAEGSRLQRYNRLCHQATRLAHDCSISEEGYSISLVAIEEARRKFIYANGSNPGLPHADSLTADFFPNNMRKRKQTENKNADCWALIAMKKT</sequence>
<dbReference type="Pfam" id="PF04434">
    <property type="entry name" value="SWIM"/>
    <property type="match status" value="1"/>
</dbReference>
<dbReference type="PANTHER" id="PTHR31669:SF283">
    <property type="entry name" value="PROTEIN FAR1-RELATED SEQUENCE"/>
    <property type="match status" value="1"/>
</dbReference>
<evidence type="ECO:0000259" key="8">
    <source>
        <dbReference type="PROSITE" id="PS50966"/>
    </source>
</evidence>
<evidence type="ECO:0000256" key="3">
    <source>
        <dbReference type="ARBA" id="ARBA00022771"/>
    </source>
</evidence>
<comment type="function">
    <text evidence="6">Putative transcription activator involved in regulating light control of development.</text>
</comment>
<evidence type="ECO:0000313" key="10">
    <source>
        <dbReference type="Proteomes" id="UP000652761"/>
    </source>
</evidence>
<keyword evidence="10" id="KW-1185">Reference proteome</keyword>
<evidence type="ECO:0000256" key="1">
    <source>
        <dbReference type="ARBA" id="ARBA00005889"/>
    </source>
</evidence>
<keyword evidence="4 6" id="KW-0862">Zinc</keyword>
<feature type="compositionally biased region" description="Low complexity" evidence="7">
    <location>
        <begin position="9"/>
        <end position="20"/>
    </location>
</feature>
<dbReference type="InterPro" id="IPR018289">
    <property type="entry name" value="MULE_transposase_dom"/>
</dbReference>
<dbReference type="Pfam" id="PF03101">
    <property type="entry name" value="FAR1"/>
    <property type="match status" value="1"/>
</dbReference>
<dbReference type="OrthoDB" id="1927586at2759"/>
<protein>
    <recommendedName>
        <fullName evidence="6">Protein FAR1-RELATED SEQUENCE</fullName>
    </recommendedName>
</protein>
<dbReference type="EMBL" id="NMUH01000486">
    <property type="protein sequence ID" value="MQL79988.1"/>
    <property type="molecule type" value="Genomic_DNA"/>
</dbReference>
<evidence type="ECO:0000256" key="4">
    <source>
        <dbReference type="ARBA" id="ARBA00022833"/>
    </source>
</evidence>
<keyword evidence="3 5" id="KW-0863">Zinc-finger</keyword>
<proteinExistence type="inferred from homology"/>
<gene>
    <name evidence="9" type="ORF">Taro_012433</name>
</gene>
<evidence type="ECO:0000256" key="7">
    <source>
        <dbReference type="SAM" id="MobiDB-lite"/>
    </source>
</evidence>
<feature type="region of interest" description="Disordered" evidence="7">
    <location>
        <begin position="1"/>
        <end position="37"/>
    </location>
</feature>
<name>A0A843U8Q9_COLES</name>
<comment type="subcellular location">
    <subcellularLocation>
        <location evidence="6">Nucleus</location>
    </subcellularLocation>
</comment>
<reference evidence="9" key="1">
    <citation type="submission" date="2017-07" db="EMBL/GenBank/DDBJ databases">
        <title>Taro Niue Genome Assembly and Annotation.</title>
        <authorList>
            <person name="Atibalentja N."/>
            <person name="Keating K."/>
            <person name="Fields C.J."/>
        </authorList>
    </citation>
    <scope>NUCLEOTIDE SEQUENCE</scope>
    <source>
        <strain evidence="9">Niue_2</strain>
        <tissue evidence="9">Leaf</tissue>
    </source>
</reference>
<evidence type="ECO:0000256" key="6">
    <source>
        <dbReference type="RuleBase" id="RU367018"/>
    </source>
</evidence>
<feature type="compositionally biased region" description="Gly residues" evidence="7">
    <location>
        <begin position="21"/>
        <end position="34"/>
    </location>
</feature>
<dbReference type="GO" id="GO:0006355">
    <property type="term" value="P:regulation of DNA-templated transcription"/>
    <property type="evidence" value="ECO:0007669"/>
    <property type="project" value="UniProtKB-UniRule"/>
</dbReference>
<feature type="region of interest" description="Disordered" evidence="7">
    <location>
        <begin position="139"/>
        <end position="163"/>
    </location>
</feature>
<dbReference type="InterPro" id="IPR007527">
    <property type="entry name" value="Znf_SWIM"/>
</dbReference>
<dbReference type="Pfam" id="PF10551">
    <property type="entry name" value="MULE"/>
    <property type="match status" value="1"/>
</dbReference>
<feature type="domain" description="SWIM-type" evidence="8">
    <location>
        <begin position="496"/>
        <end position="534"/>
    </location>
</feature>
<keyword evidence="6" id="KW-0539">Nucleus</keyword>
<dbReference type="PROSITE" id="PS50966">
    <property type="entry name" value="ZF_SWIM"/>
    <property type="match status" value="1"/>
</dbReference>
<comment type="caution">
    <text evidence="9">The sequence shown here is derived from an EMBL/GenBank/DDBJ whole genome shotgun (WGS) entry which is preliminary data.</text>
</comment>
<dbReference type="PANTHER" id="PTHR31669">
    <property type="entry name" value="PROTEIN FAR1-RELATED SEQUENCE 10-RELATED"/>
    <property type="match status" value="1"/>
</dbReference>
<keyword evidence="2 6" id="KW-0479">Metal-binding</keyword>
<dbReference type="AlphaFoldDB" id="A0A843U8Q9"/>
<dbReference type="InterPro" id="IPR004330">
    <property type="entry name" value="FAR1_DNA_bnd_dom"/>
</dbReference>
<dbReference type="SMART" id="SM00575">
    <property type="entry name" value="ZnF_PMZ"/>
    <property type="match status" value="1"/>
</dbReference>
<organism evidence="9 10">
    <name type="scientific">Colocasia esculenta</name>
    <name type="common">Wild taro</name>
    <name type="synonym">Arum esculentum</name>
    <dbReference type="NCBI Taxonomy" id="4460"/>
    <lineage>
        <taxon>Eukaryota</taxon>
        <taxon>Viridiplantae</taxon>
        <taxon>Streptophyta</taxon>
        <taxon>Embryophyta</taxon>
        <taxon>Tracheophyta</taxon>
        <taxon>Spermatophyta</taxon>
        <taxon>Magnoliopsida</taxon>
        <taxon>Liliopsida</taxon>
        <taxon>Araceae</taxon>
        <taxon>Aroideae</taxon>
        <taxon>Colocasieae</taxon>
        <taxon>Colocasia</taxon>
    </lineage>
</organism>
<evidence type="ECO:0000256" key="5">
    <source>
        <dbReference type="PROSITE-ProRule" id="PRU00325"/>
    </source>
</evidence>
<accession>A0A843U8Q9</accession>
<dbReference type="Proteomes" id="UP000652761">
    <property type="component" value="Unassembled WGS sequence"/>
</dbReference>